<reference evidence="2" key="1">
    <citation type="submission" date="2020-06" db="EMBL/GenBank/DDBJ databases">
        <authorList>
            <consortium name="Wellcome Sanger Institute Data Sharing"/>
        </authorList>
    </citation>
    <scope>NUCLEOTIDE SEQUENCE [LARGE SCALE GENOMIC DNA]</scope>
</reference>
<dbReference type="SMART" id="SM00256">
    <property type="entry name" value="FBOX"/>
    <property type="match status" value="1"/>
</dbReference>
<protein>
    <recommendedName>
        <fullName evidence="1">F-box domain-containing protein</fullName>
    </recommendedName>
</protein>
<dbReference type="InterPro" id="IPR036047">
    <property type="entry name" value="F-box-like_dom_sf"/>
</dbReference>
<evidence type="ECO:0000259" key="1">
    <source>
        <dbReference type="PROSITE" id="PS50181"/>
    </source>
</evidence>
<reference evidence="2" key="2">
    <citation type="submission" date="2025-08" db="UniProtKB">
        <authorList>
            <consortium name="Ensembl"/>
        </authorList>
    </citation>
    <scope>IDENTIFICATION</scope>
</reference>
<feature type="domain" description="F-box" evidence="1">
    <location>
        <begin position="7"/>
        <end position="53"/>
    </location>
</feature>
<dbReference type="Gene3D" id="3.80.10.10">
    <property type="entry name" value="Ribonuclease Inhibitor"/>
    <property type="match status" value="1"/>
</dbReference>
<evidence type="ECO:0000313" key="3">
    <source>
        <dbReference type="Proteomes" id="UP000694680"/>
    </source>
</evidence>
<dbReference type="PROSITE" id="PS50181">
    <property type="entry name" value="FBOX"/>
    <property type="match status" value="1"/>
</dbReference>
<evidence type="ECO:0000313" key="2">
    <source>
        <dbReference type="Ensembl" id="ENSGWIP00000014412.1"/>
    </source>
</evidence>
<organism evidence="2 3">
    <name type="scientific">Gouania willdenowi</name>
    <name type="common">Blunt-snouted clingfish</name>
    <name type="synonym">Lepadogaster willdenowi</name>
    <dbReference type="NCBI Taxonomy" id="441366"/>
    <lineage>
        <taxon>Eukaryota</taxon>
        <taxon>Metazoa</taxon>
        <taxon>Chordata</taxon>
        <taxon>Craniata</taxon>
        <taxon>Vertebrata</taxon>
        <taxon>Euteleostomi</taxon>
        <taxon>Actinopterygii</taxon>
        <taxon>Neopterygii</taxon>
        <taxon>Teleostei</taxon>
        <taxon>Neoteleostei</taxon>
        <taxon>Acanthomorphata</taxon>
        <taxon>Ovalentaria</taxon>
        <taxon>Blenniimorphae</taxon>
        <taxon>Blenniiformes</taxon>
        <taxon>Gobiesocoidei</taxon>
        <taxon>Gobiesocidae</taxon>
        <taxon>Gobiesocinae</taxon>
        <taxon>Gouania</taxon>
    </lineage>
</organism>
<dbReference type="Pfam" id="PF12937">
    <property type="entry name" value="F-box-like"/>
    <property type="match status" value="1"/>
</dbReference>
<dbReference type="SUPFAM" id="SSF81383">
    <property type="entry name" value="F-box domain"/>
    <property type="match status" value="1"/>
</dbReference>
<dbReference type="Ensembl" id="ENSGWIT00000015930.1">
    <property type="protein sequence ID" value="ENSGWIP00000014412.1"/>
    <property type="gene ID" value="ENSGWIG00000008142.1"/>
</dbReference>
<dbReference type="SUPFAM" id="SSF52047">
    <property type="entry name" value="RNI-like"/>
    <property type="match status" value="1"/>
</dbReference>
<name>A0A8C5DZZ1_GOUWI</name>
<dbReference type="InterPro" id="IPR032675">
    <property type="entry name" value="LRR_dom_sf"/>
</dbReference>
<dbReference type="Gene3D" id="1.20.1280.50">
    <property type="match status" value="1"/>
</dbReference>
<reference evidence="2" key="3">
    <citation type="submission" date="2025-09" db="UniProtKB">
        <authorList>
            <consortium name="Ensembl"/>
        </authorList>
    </citation>
    <scope>IDENTIFICATION</scope>
</reference>
<dbReference type="InterPro" id="IPR001810">
    <property type="entry name" value="F-box_dom"/>
</dbReference>
<dbReference type="Proteomes" id="UP000694680">
    <property type="component" value="Chromosome 5"/>
</dbReference>
<keyword evidence="3" id="KW-1185">Reference proteome</keyword>
<dbReference type="AlphaFoldDB" id="A0A8C5DZZ1"/>
<accession>A0A8C5DZZ1</accession>
<proteinExistence type="predicted"/>
<sequence>MLKFPASMNSLQLPAEVWTHIFAFLSTTDKLSVRASCVFFRKLVDRGCLWKNSTVFLDFKSGRYNTRFWSSLRRRKVSSVVVSSVKQRDWRQLAVCLPALTTIVMDRACQSCIMHLKDFHHLKRLSVRSRPCDRSTVFQSLPVSQLNKLTHLSMCGVTFPFKSPVEFQSTFSQFAHLTSLSNHCTGLQIFKDAESIIHCTVSCLPQLEHLSLCLLSVHGPSDGVDQLHSKTALSSLELVNCSDVLLTEDMMKTLPGLRNLTVFYNRSDKMQWKQSCHLQTWLCDLSNLSSLVVVNGPHVKKYGAFIPATVTTLGLYVCGLSSEEMNAVALQVPNLLHLHMVPWPSVCGAQTTDLSQLFPKLRSVKIYHLHVPEKFLLKLSEMKNLEHLEILDDHPDLSKLVIKLKMLTNHRLRITIRPSSLRDAFLCSCSEKVEQFGQPMNVIGKGIHTLGLERM</sequence>